<gene>
    <name evidence="2" type="ORF">PYV00_11995</name>
</gene>
<proteinExistence type="predicted"/>
<keyword evidence="1" id="KW-0808">Transferase</keyword>
<dbReference type="InterPro" id="IPR050483">
    <property type="entry name" value="CoA-transferase_III_domain"/>
</dbReference>
<dbReference type="Pfam" id="PF02515">
    <property type="entry name" value="CoA_transf_3"/>
    <property type="match status" value="1"/>
</dbReference>
<organism evidence="2 3">
    <name type="scientific">Novosphingobium album</name>
    <name type="common">ex Liu et al. 2023</name>
    <dbReference type="NCBI Taxonomy" id="3031130"/>
    <lineage>
        <taxon>Bacteria</taxon>
        <taxon>Pseudomonadati</taxon>
        <taxon>Pseudomonadota</taxon>
        <taxon>Alphaproteobacteria</taxon>
        <taxon>Sphingomonadales</taxon>
        <taxon>Sphingomonadaceae</taxon>
        <taxon>Novosphingobium</taxon>
    </lineage>
</organism>
<dbReference type="Gene3D" id="3.40.50.10540">
    <property type="entry name" value="Crotonobetainyl-coa:carnitine coa-transferase, domain 1"/>
    <property type="match status" value="1"/>
</dbReference>
<name>A0ABT5WRE7_9SPHN</name>
<evidence type="ECO:0000313" key="3">
    <source>
        <dbReference type="Proteomes" id="UP001216253"/>
    </source>
</evidence>
<dbReference type="EMBL" id="JARESE010000038">
    <property type="protein sequence ID" value="MDE8652424.1"/>
    <property type="molecule type" value="Genomic_DNA"/>
</dbReference>
<dbReference type="SUPFAM" id="SSF89796">
    <property type="entry name" value="CoA-transferase family III (CaiB/BaiF)"/>
    <property type="match status" value="1"/>
</dbReference>
<reference evidence="2 3" key="1">
    <citation type="submission" date="2023-03" db="EMBL/GenBank/DDBJ databases">
        <title>NovoSphingobium album sp. nov. isolated from polycyclic aromatic hydrocarbons- and heavy-metal polluted soil.</title>
        <authorList>
            <person name="Liu Z."/>
            <person name="Wang K."/>
        </authorList>
    </citation>
    <scope>NUCLEOTIDE SEQUENCE [LARGE SCALE GENOMIC DNA]</scope>
    <source>
        <strain evidence="2 3">H3SJ31-1</strain>
    </source>
</reference>
<dbReference type="Proteomes" id="UP001216253">
    <property type="component" value="Unassembled WGS sequence"/>
</dbReference>
<dbReference type="PANTHER" id="PTHR48207:SF4">
    <property type="entry name" value="BLL6097 PROTEIN"/>
    <property type="match status" value="1"/>
</dbReference>
<dbReference type="InterPro" id="IPR003673">
    <property type="entry name" value="CoA-Trfase_fam_III"/>
</dbReference>
<keyword evidence="3" id="KW-1185">Reference proteome</keyword>
<dbReference type="RefSeq" id="WP_275228508.1">
    <property type="nucleotide sequence ID" value="NZ_JARESE010000038.1"/>
</dbReference>
<evidence type="ECO:0000256" key="1">
    <source>
        <dbReference type="ARBA" id="ARBA00022679"/>
    </source>
</evidence>
<comment type="caution">
    <text evidence="2">The sequence shown here is derived from an EMBL/GenBank/DDBJ whole genome shotgun (WGS) entry which is preliminary data.</text>
</comment>
<sequence length="406" mass="43488">MTVNDAHNAKPLTGLRVLELGAYISGPYCGALLAALGADVVKLEPVRSGDPFRRGSGNRDAYFLQYNAGKRSISLNLKSPEGVALVKALLPRFDVLLENSRPGKVEALGLGADACREINPGLVYASISGFGPGGPLRDRPAYDSIGQSIAGNYSLMNDPDKIQLTGGAIADLITGITATCGVLAGLVGRNQATDGRGTIVQTSLMEAMSSITIDAVSNYFERGVSPTRQSRHGQAQAYCVTASDGKAITLHLSVSEKFWANVARTIGREDLVSDPRFATYRQRLANYTELETILKAEFLKRGSAQWQDALLAADVPFAPVNTIEDVVFHPQTEWLGQLEPERDGLALVRPAFTFDGTRPSRAFDAPLVGEHSCEIAGEVLSRDQIQRLIEAGVLYDASENATNAPP</sequence>
<dbReference type="InterPro" id="IPR044855">
    <property type="entry name" value="CoA-Trfase_III_dom3_sf"/>
</dbReference>
<protein>
    <submittedName>
        <fullName evidence="2">CaiB/BaiF CoA-transferase family protein</fullName>
    </submittedName>
</protein>
<dbReference type="Gene3D" id="3.30.1540.10">
    <property type="entry name" value="formyl-coa transferase, domain 3"/>
    <property type="match status" value="1"/>
</dbReference>
<evidence type="ECO:0000313" key="2">
    <source>
        <dbReference type="EMBL" id="MDE8652424.1"/>
    </source>
</evidence>
<dbReference type="PANTHER" id="PTHR48207">
    <property type="entry name" value="SUCCINATE--HYDROXYMETHYLGLUTARATE COA-TRANSFERASE"/>
    <property type="match status" value="1"/>
</dbReference>
<dbReference type="InterPro" id="IPR023606">
    <property type="entry name" value="CoA-Trfase_III_dom_1_sf"/>
</dbReference>
<accession>A0ABT5WRE7</accession>